<keyword evidence="2" id="KW-1185">Reference proteome</keyword>
<accession>A0AAW6WFP7</accession>
<name>A0AAW6WFP7_9FUSO</name>
<proteinExistence type="predicted"/>
<evidence type="ECO:0000313" key="2">
    <source>
        <dbReference type="Proteomes" id="UP001173223"/>
    </source>
</evidence>
<protein>
    <submittedName>
        <fullName evidence="1">Uncharacterized protein</fullName>
    </submittedName>
</protein>
<dbReference type="RefSeq" id="WP_062624564.1">
    <property type="nucleotide sequence ID" value="NZ_JAMGTK010000031.1"/>
</dbReference>
<dbReference type="EMBL" id="JAMGTK010000031">
    <property type="protein sequence ID" value="MDK4512950.1"/>
    <property type="molecule type" value="Genomic_DNA"/>
</dbReference>
<organism evidence="1 2">
    <name type="scientific">Fusobacterium necrophorum</name>
    <dbReference type="NCBI Taxonomy" id="859"/>
    <lineage>
        <taxon>Bacteria</taxon>
        <taxon>Fusobacteriati</taxon>
        <taxon>Fusobacteriota</taxon>
        <taxon>Fusobacteriia</taxon>
        <taxon>Fusobacteriales</taxon>
        <taxon>Fusobacteriaceae</taxon>
        <taxon>Fusobacterium</taxon>
    </lineage>
</organism>
<reference evidence="1" key="2">
    <citation type="submission" date="2022-04" db="EMBL/GenBank/DDBJ databases">
        <authorList>
            <person name="Livingstone P.G."/>
        </authorList>
    </citation>
    <scope>NUCLEOTIDE SEQUENCE</scope>
    <source>
        <strain evidence="1">BRON_8</strain>
    </source>
</reference>
<dbReference type="Proteomes" id="UP001173223">
    <property type="component" value="Unassembled WGS sequence"/>
</dbReference>
<evidence type="ECO:0000313" key="1">
    <source>
        <dbReference type="EMBL" id="MDK4512950.1"/>
    </source>
</evidence>
<reference evidence="1" key="1">
    <citation type="journal article" date="2022" name="Gene">
        <title>A genome-led study on the pathogenesis of Fusobacterium necrophorum infections.</title>
        <authorList>
            <person name="Thapa G."/>
            <person name="Jayal A."/>
            <person name="Sikazwe E."/>
            <person name="Perry T."/>
            <person name="Mohammed Al Balushi A."/>
            <person name="Livingstone P."/>
        </authorList>
    </citation>
    <scope>NUCLEOTIDE SEQUENCE</scope>
    <source>
        <strain evidence="1">BRON_8</strain>
    </source>
</reference>
<gene>
    <name evidence="1" type="ORF">MWG07_11885</name>
</gene>
<sequence>MIYFLDTMKKEIETEKKLVCQIESFEEEIYPDVRLTPISEEWEIDNLGNPKSKRIEFSVSRFLTKSEYVENTKQGFEFIEWFYRNSKIQKEILNIPRCKTLVLEIPEQLLLEVRSTFTVILYRRFGNGNH</sequence>
<comment type="caution">
    <text evidence="1">The sequence shown here is derived from an EMBL/GenBank/DDBJ whole genome shotgun (WGS) entry which is preliminary data.</text>
</comment>
<dbReference type="AlphaFoldDB" id="A0AAW6WFP7"/>